<keyword evidence="2" id="KW-0472">Membrane</keyword>
<sequence length="128" mass="14245">RIFSQPFPFNSFTEMAFRVVLLVVASFLLVTARVPSNDEELDAKVSHPAAPSPAPAPVHHIVPVDGKECPKLCDARCWRHSRPNYCHRACQTCCMRCRCVPPGTAGNREMCGTCYMDMTTHHNATKCP</sequence>
<reference evidence="3" key="1">
    <citation type="submission" date="2015-07" db="EMBL/GenBank/DDBJ databases">
        <title>Transcriptome Assembly of Anthurium amnicola.</title>
        <authorList>
            <person name="Suzuki J."/>
        </authorList>
    </citation>
    <scope>NUCLEOTIDE SEQUENCE</scope>
</reference>
<proteinExistence type="inferred from homology"/>
<keyword evidence="2" id="KW-1133">Transmembrane helix</keyword>
<dbReference type="AlphaFoldDB" id="A0A1D1YIY0"/>
<organism evidence="3">
    <name type="scientific">Anthurium amnicola</name>
    <dbReference type="NCBI Taxonomy" id="1678845"/>
    <lineage>
        <taxon>Eukaryota</taxon>
        <taxon>Viridiplantae</taxon>
        <taxon>Streptophyta</taxon>
        <taxon>Embryophyta</taxon>
        <taxon>Tracheophyta</taxon>
        <taxon>Spermatophyta</taxon>
        <taxon>Magnoliopsida</taxon>
        <taxon>Liliopsida</taxon>
        <taxon>Araceae</taxon>
        <taxon>Pothoideae</taxon>
        <taxon>Potheae</taxon>
        <taxon>Anthurium</taxon>
    </lineage>
</organism>
<dbReference type="PANTHER" id="PTHR23201:SF149">
    <property type="entry name" value="GIBBERELLIN STIMULATED TRANSCRIPT RELATED PROTEIN 2"/>
    <property type="match status" value="1"/>
</dbReference>
<evidence type="ECO:0000313" key="3">
    <source>
        <dbReference type="EMBL" id="JAT54608.1"/>
    </source>
</evidence>
<dbReference type="EMBL" id="GDJX01013328">
    <property type="protein sequence ID" value="JAT54608.1"/>
    <property type="molecule type" value="Transcribed_RNA"/>
</dbReference>
<evidence type="ECO:0000256" key="2">
    <source>
        <dbReference type="SAM" id="Phobius"/>
    </source>
</evidence>
<protein>
    <submittedName>
        <fullName evidence="3">Gibberellin-regulated protein 14</fullName>
    </submittedName>
</protein>
<gene>
    <name evidence="3" type="primary">GASA14</name>
    <name evidence="3" type="ORF">g.88073</name>
</gene>
<evidence type="ECO:0000256" key="1">
    <source>
        <dbReference type="ARBA" id="ARBA00010582"/>
    </source>
</evidence>
<feature type="non-terminal residue" evidence="3">
    <location>
        <position position="1"/>
    </location>
</feature>
<dbReference type="Pfam" id="PF02704">
    <property type="entry name" value="GASA"/>
    <property type="match status" value="1"/>
</dbReference>
<keyword evidence="2" id="KW-0812">Transmembrane</keyword>
<comment type="similarity">
    <text evidence="1">Belongs to the GASA family.</text>
</comment>
<feature type="transmembrane region" description="Helical" evidence="2">
    <location>
        <begin position="15"/>
        <end position="34"/>
    </location>
</feature>
<dbReference type="PANTHER" id="PTHR23201">
    <property type="entry name" value="EXTENSIN, PROLINE-RICH PROTEIN"/>
    <property type="match status" value="1"/>
</dbReference>
<name>A0A1D1YIY0_9ARAE</name>
<dbReference type="InterPro" id="IPR003854">
    <property type="entry name" value="GASA"/>
</dbReference>
<accession>A0A1D1YIY0</accession>